<name>A0A4Q0XFM4_9FLAO</name>
<dbReference type="Gene3D" id="3.50.50.60">
    <property type="entry name" value="FAD/NAD(P)-binding domain"/>
    <property type="match status" value="1"/>
</dbReference>
<organism evidence="2 3">
    <name type="scientific">Gelidibacter gilvus</name>
    <dbReference type="NCBI Taxonomy" id="59602"/>
    <lineage>
        <taxon>Bacteria</taxon>
        <taxon>Pseudomonadati</taxon>
        <taxon>Bacteroidota</taxon>
        <taxon>Flavobacteriia</taxon>
        <taxon>Flavobacteriales</taxon>
        <taxon>Flavobacteriaceae</taxon>
        <taxon>Gelidibacter</taxon>
    </lineage>
</organism>
<dbReference type="OrthoDB" id="9778740at2"/>
<evidence type="ECO:0000313" key="3">
    <source>
        <dbReference type="Proteomes" id="UP000289792"/>
    </source>
</evidence>
<dbReference type="AlphaFoldDB" id="A0A4Q0XFM4"/>
<protein>
    <submittedName>
        <fullName evidence="2">NAD(P)/FAD-dependent oxidoreductase</fullName>
    </submittedName>
</protein>
<comment type="caution">
    <text evidence="2">The sequence shown here is derived from an EMBL/GenBank/DDBJ whole genome shotgun (WGS) entry which is preliminary data.</text>
</comment>
<dbReference type="SUPFAM" id="SSF51905">
    <property type="entry name" value="FAD/NAD(P)-binding domain"/>
    <property type="match status" value="2"/>
</dbReference>
<evidence type="ECO:0000313" key="2">
    <source>
        <dbReference type="EMBL" id="RXJ50024.1"/>
    </source>
</evidence>
<dbReference type="Pfam" id="PF13738">
    <property type="entry name" value="Pyr_redox_3"/>
    <property type="match status" value="1"/>
</dbReference>
<dbReference type="Proteomes" id="UP000289792">
    <property type="component" value="Unassembled WGS sequence"/>
</dbReference>
<sequence>MKIYDLIIIGGGQAGLSVAYFLRRSGLDYLILDDQKESGGAWLHYWDSLKLFSPTDYSSLSGWQMPETDHEYPLRAEFIAYLKAYEARYKFPVQRNTFVFQVTKADELFKIETNNGNFYAKTLVSATGTAKNPYLPSYPNQNVYQGVQRHAVEYRSGDAFKDQKVMVIGGGNSGAQILSEVSKVANTTWVTLEPPRFLPENIDGRYLFNQATSNFFDETTEAFNRQVSLSDIVLVESVRDGLKRDVYHAVRPFVSFYKDGVVWENGNKEAFDAVLWCTGFKPNLKHLEALDVVENNRIATKDTRSLKEPQLWLVGYGSWTGFASGTIYGVGKTARDTAREIRAYFKKHA</sequence>
<dbReference type="PRINTS" id="PR00368">
    <property type="entry name" value="FADPNR"/>
</dbReference>
<dbReference type="EMBL" id="SDDZ01000004">
    <property type="protein sequence ID" value="RXJ50024.1"/>
    <property type="molecule type" value="Genomic_DNA"/>
</dbReference>
<keyword evidence="1" id="KW-0560">Oxidoreductase</keyword>
<dbReference type="NCBIfam" id="NF040505">
    <property type="entry name" value="ArsO_flavin_mono"/>
    <property type="match status" value="1"/>
</dbReference>
<dbReference type="InterPro" id="IPR050982">
    <property type="entry name" value="Auxin_biosynth/cation_transpt"/>
</dbReference>
<dbReference type="PRINTS" id="PR00469">
    <property type="entry name" value="PNDRDTASEII"/>
</dbReference>
<dbReference type="GO" id="GO:0004497">
    <property type="term" value="F:monooxygenase activity"/>
    <property type="evidence" value="ECO:0007669"/>
    <property type="project" value="TreeGrafter"/>
</dbReference>
<gene>
    <name evidence="2" type="ORF">ESZ48_08500</name>
</gene>
<dbReference type="PANTHER" id="PTHR43539:SF78">
    <property type="entry name" value="FLAVIN-CONTAINING MONOOXYGENASE"/>
    <property type="match status" value="1"/>
</dbReference>
<keyword evidence="3" id="KW-1185">Reference proteome</keyword>
<accession>A0A4Q0XFM4</accession>
<dbReference type="GO" id="GO:0050660">
    <property type="term" value="F:flavin adenine dinucleotide binding"/>
    <property type="evidence" value="ECO:0007669"/>
    <property type="project" value="TreeGrafter"/>
</dbReference>
<evidence type="ECO:0000256" key="1">
    <source>
        <dbReference type="ARBA" id="ARBA00023002"/>
    </source>
</evidence>
<proteinExistence type="predicted"/>
<dbReference type="PANTHER" id="PTHR43539">
    <property type="entry name" value="FLAVIN-BINDING MONOOXYGENASE-LIKE PROTEIN (AFU_ORTHOLOGUE AFUA_4G09220)"/>
    <property type="match status" value="1"/>
</dbReference>
<reference evidence="2 3" key="1">
    <citation type="submission" date="2019-01" db="EMBL/GenBank/DDBJ databases">
        <title>Genome sequence of the Antarctic species Gelidibacter gilvus ACAM 158(T).</title>
        <authorList>
            <person name="Bowman J.P."/>
        </authorList>
    </citation>
    <scope>NUCLEOTIDE SEQUENCE [LARGE SCALE GENOMIC DNA]</scope>
    <source>
        <strain evidence="2 3">IC158</strain>
    </source>
</reference>
<dbReference type="RefSeq" id="WP_129016920.1">
    <property type="nucleotide sequence ID" value="NZ_SDDZ01000004.1"/>
</dbReference>
<dbReference type="InterPro" id="IPR036188">
    <property type="entry name" value="FAD/NAD-bd_sf"/>
</dbReference>